<protein>
    <submittedName>
        <fullName evidence="2">Uncharacterized protein</fullName>
    </submittedName>
</protein>
<comment type="caution">
    <text evidence="2">The sequence shown here is derived from an EMBL/GenBank/DDBJ whole genome shotgun (WGS) entry which is preliminary data.</text>
</comment>
<proteinExistence type="predicted"/>
<reference evidence="3" key="1">
    <citation type="journal article" date="2019" name="Int. J. Syst. Evol. Microbiol.">
        <title>The Global Catalogue of Microorganisms (GCM) 10K type strain sequencing project: providing services to taxonomists for standard genome sequencing and annotation.</title>
        <authorList>
            <consortium name="The Broad Institute Genomics Platform"/>
            <consortium name="The Broad Institute Genome Sequencing Center for Infectious Disease"/>
            <person name="Wu L."/>
            <person name="Ma J."/>
        </authorList>
    </citation>
    <scope>NUCLEOTIDE SEQUENCE [LARGE SCALE GENOMIC DNA]</scope>
    <source>
        <strain evidence="3">JCM 17442</strain>
    </source>
</reference>
<dbReference type="RefSeq" id="WP_344793012.1">
    <property type="nucleotide sequence ID" value="NZ_BAABAU010000001.1"/>
</dbReference>
<accession>A0ABP8DWN2</accession>
<dbReference type="PROSITE" id="PS51257">
    <property type="entry name" value="PROKAR_LIPOPROTEIN"/>
    <property type="match status" value="1"/>
</dbReference>
<evidence type="ECO:0000313" key="2">
    <source>
        <dbReference type="EMBL" id="GAA4264413.1"/>
    </source>
</evidence>
<evidence type="ECO:0000313" key="3">
    <source>
        <dbReference type="Proteomes" id="UP001501594"/>
    </source>
</evidence>
<sequence length="125" mass="12867">MKRVLATVVVASCALLLTGCTSGYPEIAGVWKASDGTPNKTISDDGNCTNLLYRGTTFTPIAAPGMCHLVGKATTAGGKQAYTLQVTQGGYSAKYTAVFSNGGKTIALSRDAKPLVTLTETSSVD</sequence>
<dbReference type="Proteomes" id="UP001501594">
    <property type="component" value="Unassembled WGS sequence"/>
</dbReference>
<evidence type="ECO:0000256" key="1">
    <source>
        <dbReference type="SAM" id="SignalP"/>
    </source>
</evidence>
<name>A0ABP8DWN2_9MICO</name>
<dbReference type="EMBL" id="BAABAU010000001">
    <property type="protein sequence ID" value="GAA4264413.1"/>
    <property type="molecule type" value="Genomic_DNA"/>
</dbReference>
<feature type="chain" id="PRO_5047240950" evidence="1">
    <location>
        <begin position="24"/>
        <end position="125"/>
    </location>
</feature>
<keyword evidence="3" id="KW-1185">Reference proteome</keyword>
<keyword evidence="1" id="KW-0732">Signal</keyword>
<feature type="signal peptide" evidence="1">
    <location>
        <begin position="1"/>
        <end position="23"/>
    </location>
</feature>
<gene>
    <name evidence="2" type="ORF">GCM10022256_00250</name>
</gene>
<organism evidence="2 3">
    <name type="scientific">Frondihabitans peucedani</name>
    <dbReference type="NCBI Taxonomy" id="598626"/>
    <lineage>
        <taxon>Bacteria</taxon>
        <taxon>Bacillati</taxon>
        <taxon>Actinomycetota</taxon>
        <taxon>Actinomycetes</taxon>
        <taxon>Micrococcales</taxon>
        <taxon>Microbacteriaceae</taxon>
        <taxon>Frondihabitans</taxon>
    </lineage>
</organism>